<dbReference type="Proteomes" id="UP000838756">
    <property type="component" value="Unassembled WGS sequence"/>
</dbReference>
<dbReference type="AlphaFoldDB" id="A0A8S4QA00"/>
<keyword evidence="3" id="KW-1185">Reference proteome</keyword>
<gene>
    <name evidence="2" type="primary">jg26415</name>
    <name evidence="2" type="ORF">PAEG_LOCUS77</name>
</gene>
<name>A0A8S4QA00_9NEOP</name>
<accession>A0A8S4QA00</accession>
<proteinExistence type="predicted"/>
<evidence type="ECO:0000313" key="3">
    <source>
        <dbReference type="Proteomes" id="UP000838756"/>
    </source>
</evidence>
<comment type="caution">
    <text evidence="2">The sequence shown here is derived from an EMBL/GenBank/DDBJ whole genome shotgun (WGS) entry which is preliminary data.</text>
</comment>
<protein>
    <submittedName>
        <fullName evidence="2">Jg26415 protein</fullName>
    </submittedName>
</protein>
<dbReference type="OrthoDB" id="7486673at2759"/>
<feature type="compositionally biased region" description="Polar residues" evidence="1">
    <location>
        <begin position="58"/>
        <end position="71"/>
    </location>
</feature>
<feature type="non-terminal residue" evidence="2">
    <location>
        <position position="1"/>
    </location>
</feature>
<evidence type="ECO:0000313" key="2">
    <source>
        <dbReference type="EMBL" id="CAH2207456.1"/>
    </source>
</evidence>
<sequence>MKGQVTGVGKMLTPIKYAVELGHHDKLIIQIEMYRGNYKAGNGVGDSPRLDQLHPSMYPSNYNRSTPTGDSETGFARGPFRAVPTPEHHHPPPGKLRFSIRTSCGHLAFPQLIV</sequence>
<evidence type="ECO:0000256" key="1">
    <source>
        <dbReference type="SAM" id="MobiDB-lite"/>
    </source>
</evidence>
<reference evidence="2" key="1">
    <citation type="submission" date="2022-03" db="EMBL/GenBank/DDBJ databases">
        <authorList>
            <person name="Lindestad O."/>
        </authorList>
    </citation>
    <scope>NUCLEOTIDE SEQUENCE</scope>
</reference>
<dbReference type="EMBL" id="CAKXAJ010000264">
    <property type="protein sequence ID" value="CAH2207456.1"/>
    <property type="molecule type" value="Genomic_DNA"/>
</dbReference>
<organism evidence="2 3">
    <name type="scientific">Pararge aegeria aegeria</name>
    <dbReference type="NCBI Taxonomy" id="348720"/>
    <lineage>
        <taxon>Eukaryota</taxon>
        <taxon>Metazoa</taxon>
        <taxon>Ecdysozoa</taxon>
        <taxon>Arthropoda</taxon>
        <taxon>Hexapoda</taxon>
        <taxon>Insecta</taxon>
        <taxon>Pterygota</taxon>
        <taxon>Neoptera</taxon>
        <taxon>Endopterygota</taxon>
        <taxon>Lepidoptera</taxon>
        <taxon>Glossata</taxon>
        <taxon>Ditrysia</taxon>
        <taxon>Papilionoidea</taxon>
        <taxon>Nymphalidae</taxon>
        <taxon>Satyrinae</taxon>
        <taxon>Satyrini</taxon>
        <taxon>Parargina</taxon>
        <taxon>Pararge</taxon>
    </lineage>
</organism>
<feature type="region of interest" description="Disordered" evidence="1">
    <location>
        <begin position="57"/>
        <end position="96"/>
    </location>
</feature>